<reference evidence="2" key="2">
    <citation type="submission" date="2023-06" db="EMBL/GenBank/DDBJ databases">
        <authorList>
            <consortium name="Lawrence Berkeley National Laboratory"/>
            <person name="Mondo S.J."/>
            <person name="Hensen N."/>
            <person name="Bonometti L."/>
            <person name="Westerberg I."/>
            <person name="Brannstrom I.O."/>
            <person name="Guillou S."/>
            <person name="Cros-Aarteil S."/>
            <person name="Calhoun S."/>
            <person name="Haridas S."/>
            <person name="Kuo A."/>
            <person name="Pangilinan J."/>
            <person name="Riley R."/>
            <person name="Labutti K."/>
            <person name="Andreopoulos B."/>
            <person name="Lipzen A."/>
            <person name="Chen C."/>
            <person name="Yanf M."/>
            <person name="Daum C."/>
            <person name="Ng V."/>
            <person name="Clum A."/>
            <person name="Steindorff A."/>
            <person name="Ohm R."/>
            <person name="Martin F."/>
            <person name="Silar P."/>
            <person name="Natvig D."/>
            <person name="Lalanne C."/>
            <person name="Gautier V."/>
            <person name="Ament-Velasquez S.L."/>
            <person name="Kruys A."/>
            <person name="Hutchinson M.I."/>
            <person name="Powell A.J."/>
            <person name="Barry K."/>
            <person name="Miller A.N."/>
            <person name="Grigoriev I.V."/>
            <person name="Debuchy R."/>
            <person name="Gladieux P."/>
            <person name="Thoren M.H."/>
            <person name="Johannesson H."/>
        </authorList>
    </citation>
    <scope>NUCLEOTIDE SEQUENCE</scope>
    <source>
        <strain evidence="2">PSN324</strain>
    </source>
</reference>
<sequence length="637" mass="72027">MRSDAVTRHPVSSLHDGTRPCFEIGYIRACLQTLCTMISRPFVLALIFLPFLYSGPANGILIGFIAIIRQDDLDRSLAVRTSATAILVFIFFQLLRLIWASWRATKTRQWEGPGRILIFLGRVSHTRFFPKQHSFSGRYLMVGVPVGFEGNAGGMVSVGTDSKTGLSSWFSFASHLPKGWFHVDPADYLRRGKAGLGLRGKLDDYLQAQGVDPATFPHAYLVTAPRFLGYQFNPASFWYLYDADKCLAAMLVEVNNTFGERRIYYVLPENDAEGQITDGKKQYQNTRTVFKQSWPKDFHVSPFSSRKGSYSLTTTDPLAPSMAGSRPLSVAINLLSSKGYVKLSSMLTSGGNPIDPYKMTVLDKLTFLTWWWWVGLATVPRILKEAAELFYCHGLHVWWRPEPLKGTIARTASSTERQLEPVFRRYLRHLVEQSPTPLAVNYVASGISENTEELMLSPRAKTKAEVSQELEIRVLTPIFYSRFVYYAHDLEAFFCEINESCTVWVSRPDLLPKLLLKKPTITLESSGLRQYACFKLIQRFRVRPKRIERPMTSSRVKAANPRAAAVDIRKFFISSMDAYVMENEPASAQAAYRSSVLKLFIADRIALGSVQLLEAQLFIIQVVVAWLFCSAMKTRSI</sequence>
<feature type="transmembrane region" description="Helical" evidence="1">
    <location>
        <begin position="42"/>
        <end position="65"/>
    </location>
</feature>
<evidence type="ECO:0000313" key="2">
    <source>
        <dbReference type="EMBL" id="KAK4456432.1"/>
    </source>
</evidence>
<keyword evidence="3" id="KW-1185">Reference proteome</keyword>
<organism evidence="2 3">
    <name type="scientific">Cladorrhinum samala</name>
    <dbReference type="NCBI Taxonomy" id="585594"/>
    <lineage>
        <taxon>Eukaryota</taxon>
        <taxon>Fungi</taxon>
        <taxon>Dikarya</taxon>
        <taxon>Ascomycota</taxon>
        <taxon>Pezizomycotina</taxon>
        <taxon>Sordariomycetes</taxon>
        <taxon>Sordariomycetidae</taxon>
        <taxon>Sordariales</taxon>
        <taxon>Podosporaceae</taxon>
        <taxon>Cladorrhinum</taxon>
    </lineage>
</organism>
<keyword evidence="1" id="KW-1133">Transmembrane helix</keyword>
<dbReference type="PANTHER" id="PTHR33973:SF4">
    <property type="entry name" value="OS07G0153300 PROTEIN"/>
    <property type="match status" value="1"/>
</dbReference>
<protein>
    <recommendedName>
        <fullName evidence="4">DUF1365-domain-containing protein</fullName>
    </recommendedName>
</protein>
<evidence type="ECO:0008006" key="4">
    <source>
        <dbReference type="Google" id="ProtNLM"/>
    </source>
</evidence>
<keyword evidence="1" id="KW-0812">Transmembrane</keyword>
<dbReference type="EMBL" id="MU865222">
    <property type="protein sequence ID" value="KAK4456432.1"/>
    <property type="molecule type" value="Genomic_DNA"/>
</dbReference>
<dbReference type="PANTHER" id="PTHR33973">
    <property type="entry name" value="OS07G0153300 PROTEIN"/>
    <property type="match status" value="1"/>
</dbReference>
<proteinExistence type="predicted"/>
<dbReference type="InterPro" id="IPR010775">
    <property type="entry name" value="DUF1365"/>
</dbReference>
<accession>A0AAV9H7G8</accession>
<evidence type="ECO:0000256" key="1">
    <source>
        <dbReference type="SAM" id="Phobius"/>
    </source>
</evidence>
<dbReference type="AlphaFoldDB" id="A0AAV9H7G8"/>
<gene>
    <name evidence="2" type="ORF">QBC42DRAFT_281305</name>
</gene>
<reference evidence="2" key="1">
    <citation type="journal article" date="2023" name="Mol. Phylogenet. Evol.">
        <title>Genome-scale phylogeny and comparative genomics of the fungal order Sordariales.</title>
        <authorList>
            <person name="Hensen N."/>
            <person name="Bonometti L."/>
            <person name="Westerberg I."/>
            <person name="Brannstrom I.O."/>
            <person name="Guillou S."/>
            <person name="Cros-Aarteil S."/>
            <person name="Calhoun S."/>
            <person name="Haridas S."/>
            <person name="Kuo A."/>
            <person name="Mondo S."/>
            <person name="Pangilinan J."/>
            <person name="Riley R."/>
            <person name="LaButti K."/>
            <person name="Andreopoulos B."/>
            <person name="Lipzen A."/>
            <person name="Chen C."/>
            <person name="Yan M."/>
            <person name="Daum C."/>
            <person name="Ng V."/>
            <person name="Clum A."/>
            <person name="Steindorff A."/>
            <person name="Ohm R.A."/>
            <person name="Martin F."/>
            <person name="Silar P."/>
            <person name="Natvig D.O."/>
            <person name="Lalanne C."/>
            <person name="Gautier V."/>
            <person name="Ament-Velasquez S.L."/>
            <person name="Kruys A."/>
            <person name="Hutchinson M.I."/>
            <person name="Powell A.J."/>
            <person name="Barry K."/>
            <person name="Miller A.N."/>
            <person name="Grigoriev I.V."/>
            <person name="Debuchy R."/>
            <person name="Gladieux P."/>
            <person name="Hiltunen Thoren M."/>
            <person name="Johannesson H."/>
        </authorList>
    </citation>
    <scope>NUCLEOTIDE SEQUENCE</scope>
    <source>
        <strain evidence="2">PSN324</strain>
    </source>
</reference>
<name>A0AAV9H7G8_9PEZI</name>
<feature type="transmembrane region" description="Helical" evidence="1">
    <location>
        <begin position="77"/>
        <end position="99"/>
    </location>
</feature>
<evidence type="ECO:0000313" key="3">
    <source>
        <dbReference type="Proteomes" id="UP001321749"/>
    </source>
</evidence>
<dbReference type="Pfam" id="PF07103">
    <property type="entry name" value="DUF1365"/>
    <property type="match status" value="1"/>
</dbReference>
<keyword evidence="1" id="KW-0472">Membrane</keyword>
<comment type="caution">
    <text evidence="2">The sequence shown here is derived from an EMBL/GenBank/DDBJ whole genome shotgun (WGS) entry which is preliminary data.</text>
</comment>
<dbReference type="Proteomes" id="UP001321749">
    <property type="component" value="Unassembled WGS sequence"/>
</dbReference>